<dbReference type="Proteomes" id="UP000828390">
    <property type="component" value="Unassembled WGS sequence"/>
</dbReference>
<evidence type="ECO:0000256" key="1">
    <source>
        <dbReference type="ARBA" id="ARBA00004123"/>
    </source>
</evidence>
<comment type="subcellular location">
    <subcellularLocation>
        <location evidence="2">Cytoplasm</location>
    </subcellularLocation>
    <subcellularLocation>
        <location evidence="1">Nucleus</location>
    </subcellularLocation>
</comment>
<evidence type="ECO:0000256" key="2">
    <source>
        <dbReference type="ARBA" id="ARBA00004496"/>
    </source>
</evidence>
<dbReference type="PANTHER" id="PTHR12493:SF0">
    <property type="entry name" value="CUE DOMAIN-CONTAINING PROTEIN 2"/>
    <property type="match status" value="1"/>
</dbReference>
<protein>
    <submittedName>
        <fullName evidence="7">Uncharacterized protein</fullName>
    </submittedName>
</protein>
<dbReference type="AlphaFoldDB" id="A0A9D4CEU3"/>
<keyword evidence="3" id="KW-0963">Cytoplasm</keyword>
<evidence type="ECO:0000256" key="4">
    <source>
        <dbReference type="ARBA" id="ARBA00022786"/>
    </source>
</evidence>
<dbReference type="GO" id="GO:0005634">
    <property type="term" value="C:nucleus"/>
    <property type="evidence" value="ECO:0007669"/>
    <property type="project" value="UniProtKB-SubCell"/>
</dbReference>
<keyword evidence="4" id="KW-0833">Ubl conjugation pathway</keyword>
<reference evidence="7" key="1">
    <citation type="journal article" date="2019" name="bioRxiv">
        <title>The Genome of the Zebra Mussel, Dreissena polymorpha: A Resource for Invasive Species Research.</title>
        <authorList>
            <person name="McCartney M.A."/>
            <person name="Auch B."/>
            <person name="Kono T."/>
            <person name="Mallez S."/>
            <person name="Zhang Y."/>
            <person name="Obille A."/>
            <person name="Becker A."/>
            <person name="Abrahante J.E."/>
            <person name="Garbe J."/>
            <person name="Badalamenti J.P."/>
            <person name="Herman A."/>
            <person name="Mangelson H."/>
            <person name="Liachko I."/>
            <person name="Sullivan S."/>
            <person name="Sone E.D."/>
            <person name="Koren S."/>
            <person name="Silverstein K.A.T."/>
            <person name="Beckman K.B."/>
            <person name="Gohl D.M."/>
        </authorList>
    </citation>
    <scope>NUCLEOTIDE SEQUENCE</scope>
    <source>
        <strain evidence="7">Duluth1</strain>
        <tissue evidence="7">Whole animal</tissue>
    </source>
</reference>
<comment type="caution">
    <text evidence="7">The sequence shown here is derived from an EMBL/GenBank/DDBJ whole genome shotgun (WGS) entry which is preliminary data.</text>
</comment>
<dbReference type="GO" id="GO:0005737">
    <property type="term" value="C:cytoplasm"/>
    <property type="evidence" value="ECO:0007669"/>
    <property type="project" value="UniProtKB-SubCell"/>
</dbReference>
<evidence type="ECO:0000256" key="6">
    <source>
        <dbReference type="SAM" id="MobiDB-lite"/>
    </source>
</evidence>
<keyword evidence="5" id="KW-0539">Nucleus</keyword>
<accession>A0A9D4CEU3</accession>
<gene>
    <name evidence="7" type="ORF">DPMN_049717</name>
</gene>
<proteinExistence type="predicted"/>
<dbReference type="EMBL" id="JAIWYP010000012">
    <property type="protein sequence ID" value="KAH3723919.1"/>
    <property type="molecule type" value="Genomic_DNA"/>
</dbReference>
<evidence type="ECO:0000313" key="7">
    <source>
        <dbReference type="EMBL" id="KAH3723919.1"/>
    </source>
</evidence>
<reference evidence="7" key="2">
    <citation type="submission" date="2020-11" db="EMBL/GenBank/DDBJ databases">
        <authorList>
            <person name="McCartney M.A."/>
            <person name="Auch B."/>
            <person name="Kono T."/>
            <person name="Mallez S."/>
            <person name="Becker A."/>
            <person name="Gohl D.M."/>
            <person name="Silverstein K.A.T."/>
            <person name="Koren S."/>
            <person name="Bechman K.B."/>
            <person name="Herman A."/>
            <person name="Abrahante J.E."/>
            <person name="Garbe J."/>
        </authorList>
    </citation>
    <scope>NUCLEOTIDE SEQUENCE</scope>
    <source>
        <strain evidence="7">Duluth1</strain>
        <tissue evidence="7">Whole animal</tissue>
    </source>
</reference>
<evidence type="ECO:0000313" key="8">
    <source>
        <dbReference type="Proteomes" id="UP000828390"/>
    </source>
</evidence>
<sequence>MSSPYWRTLVMAVVWGRNIDVDQFVEVMDAYIPGFGDIDSVAVCDWMFELASKMSQGTAPEPTSPTVTSDLPMTSDLVQGACSRLEPETRASRCRNAGSAGDSERSSSESSSEDIDAQVDQLSELSQTQCGWSWNIVCGGREVILKGRFNLSSLDTRLGLLSHRTRSQRSKDLRQSVSWMIRRQRKC</sequence>
<organism evidence="7 8">
    <name type="scientific">Dreissena polymorpha</name>
    <name type="common">Zebra mussel</name>
    <name type="synonym">Mytilus polymorpha</name>
    <dbReference type="NCBI Taxonomy" id="45954"/>
    <lineage>
        <taxon>Eukaryota</taxon>
        <taxon>Metazoa</taxon>
        <taxon>Spiralia</taxon>
        <taxon>Lophotrochozoa</taxon>
        <taxon>Mollusca</taxon>
        <taxon>Bivalvia</taxon>
        <taxon>Autobranchia</taxon>
        <taxon>Heteroconchia</taxon>
        <taxon>Euheterodonta</taxon>
        <taxon>Imparidentia</taxon>
        <taxon>Neoheterodontei</taxon>
        <taxon>Myida</taxon>
        <taxon>Dreissenoidea</taxon>
        <taxon>Dreissenidae</taxon>
        <taxon>Dreissena</taxon>
    </lineage>
</organism>
<dbReference type="PANTHER" id="PTHR12493">
    <property type="entry name" value="CUE DOMAIN CONTAINING 2"/>
    <property type="match status" value="1"/>
</dbReference>
<evidence type="ECO:0000256" key="3">
    <source>
        <dbReference type="ARBA" id="ARBA00022490"/>
    </source>
</evidence>
<name>A0A9D4CEU3_DREPO</name>
<evidence type="ECO:0000256" key="5">
    <source>
        <dbReference type="ARBA" id="ARBA00023242"/>
    </source>
</evidence>
<feature type="region of interest" description="Disordered" evidence="6">
    <location>
        <begin position="86"/>
        <end position="118"/>
    </location>
</feature>
<keyword evidence="8" id="KW-1185">Reference proteome</keyword>